<evidence type="ECO:0000256" key="1">
    <source>
        <dbReference type="ARBA" id="ARBA00001974"/>
    </source>
</evidence>
<dbReference type="RefSeq" id="WP_136383604.1">
    <property type="nucleotide sequence ID" value="NZ_SSOD01000002.1"/>
</dbReference>
<evidence type="ECO:0000256" key="2">
    <source>
        <dbReference type="ARBA" id="ARBA00004749"/>
    </source>
</evidence>
<feature type="domain" description="FAD-binding" evidence="8">
    <location>
        <begin position="5"/>
        <end position="325"/>
    </location>
</feature>
<reference evidence="9 10" key="1">
    <citation type="submission" date="2019-04" db="EMBL/GenBank/DDBJ databases">
        <title>Azoarcus rhizosphaerae sp. nov. isolated from rhizosphere of Ficus religiosa.</title>
        <authorList>
            <person name="Lin S.-Y."/>
            <person name="Hameed A."/>
            <person name="Hsu Y.-H."/>
            <person name="Young C.-C."/>
        </authorList>
    </citation>
    <scope>NUCLEOTIDE SEQUENCE [LARGE SCALE GENOMIC DNA]</scope>
    <source>
        <strain evidence="9 10">CC-YHH848</strain>
    </source>
</reference>
<dbReference type="InterPro" id="IPR051205">
    <property type="entry name" value="UbiH/COQ6_monooxygenase"/>
</dbReference>
<keyword evidence="5" id="KW-0274">FAD</keyword>
<dbReference type="SUPFAM" id="SSF51905">
    <property type="entry name" value="FAD/NAD(P)-binding domain"/>
    <property type="match status" value="1"/>
</dbReference>
<dbReference type="EMBL" id="SSOD01000002">
    <property type="protein sequence ID" value="THF64415.1"/>
    <property type="molecule type" value="Genomic_DNA"/>
</dbReference>
<dbReference type="InterPro" id="IPR010971">
    <property type="entry name" value="UbiH/COQ6"/>
</dbReference>
<dbReference type="AlphaFoldDB" id="A0A4S4B0M1"/>
<dbReference type="Proteomes" id="UP000307956">
    <property type="component" value="Unassembled WGS sequence"/>
</dbReference>
<keyword evidence="4" id="KW-0285">Flavoprotein</keyword>
<evidence type="ECO:0000256" key="5">
    <source>
        <dbReference type="ARBA" id="ARBA00022827"/>
    </source>
</evidence>
<dbReference type="Pfam" id="PF01494">
    <property type="entry name" value="FAD_binding_3"/>
    <property type="match status" value="1"/>
</dbReference>
<gene>
    <name evidence="9" type="ORF">E6O51_03665</name>
</gene>
<evidence type="ECO:0000259" key="8">
    <source>
        <dbReference type="Pfam" id="PF01494"/>
    </source>
</evidence>
<dbReference type="UniPathway" id="UPA00232"/>
<keyword evidence="10" id="KW-1185">Reference proteome</keyword>
<comment type="cofactor">
    <cofactor evidence="1">
        <name>FAD</name>
        <dbReference type="ChEBI" id="CHEBI:57692"/>
    </cofactor>
</comment>
<organism evidence="9 10">
    <name type="scientific">Pseudothauera rhizosphaerae</name>
    <dbReference type="NCBI Taxonomy" id="2565932"/>
    <lineage>
        <taxon>Bacteria</taxon>
        <taxon>Pseudomonadati</taxon>
        <taxon>Pseudomonadota</taxon>
        <taxon>Betaproteobacteria</taxon>
        <taxon>Rhodocyclales</taxon>
        <taxon>Zoogloeaceae</taxon>
        <taxon>Pseudothauera</taxon>
    </lineage>
</organism>
<evidence type="ECO:0000313" key="9">
    <source>
        <dbReference type="EMBL" id="THF64415.1"/>
    </source>
</evidence>
<dbReference type="PRINTS" id="PR00420">
    <property type="entry name" value="RNGMNOXGNASE"/>
</dbReference>
<evidence type="ECO:0000256" key="3">
    <source>
        <dbReference type="ARBA" id="ARBA00005349"/>
    </source>
</evidence>
<dbReference type="NCBIfam" id="TIGR01988">
    <property type="entry name" value="Ubi-OHases"/>
    <property type="match status" value="1"/>
</dbReference>
<keyword evidence="7" id="KW-0503">Monooxygenase</keyword>
<comment type="pathway">
    <text evidence="2">Cofactor biosynthesis; ubiquinone biosynthesis.</text>
</comment>
<accession>A0A4S4B0M1</accession>
<dbReference type="PANTHER" id="PTHR43876:SF7">
    <property type="entry name" value="UBIQUINONE BIOSYNTHESIS MONOOXYGENASE COQ6, MITOCHONDRIAL"/>
    <property type="match status" value="1"/>
</dbReference>
<dbReference type="PANTHER" id="PTHR43876">
    <property type="entry name" value="UBIQUINONE BIOSYNTHESIS MONOOXYGENASE COQ6, MITOCHONDRIAL"/>
    <property type="match status" value="1"/>
</dbReference>
<comment type="caution">
    <text evidence="9">The sequence shown here is derived from an EMBL/GenBank/DDBJ whole genome shotgun (WGS) entry which is preliminary data.</text>
</comment>
<dbReference type="GO" id="GO:0006744">
    <property type="term" value="P:ubiquinone biosynthetic process"/>
    <property type="evidence" value="ECO:0007669"/>
    <property type="project" value="UniProtKB-UniPathway"/>
</dbReference>
<dbReference type="GO" id="GO:0071949">
    <property type="term" value="F:FAD binding"/>
    <property type="evidence" value="ECO:0007669"/>
    <property type="project" value="InterPro"/>
</dbReference>
<proteinExistence type="inferred from homology"/>
<dbReference type="GO" id="GO:0016705">
    <property type="term" value="F:oxidoreductase activity, acting on paired donors, with incorporation or reduction of molecular oxygen"/>
    <property type="evidence" value="ECO:0007669"/>
    <property type="project" value="InterPro"/>
</dbReference>
<protein>
    <submittedName>
        <fullName evidence="9">2-octaprenyl-6-methoxyphenyl hydroxylase</fullName>
    </submittedName>
</protein>
<dbReference type="InterPro" id="IPR036188">
    <property type="entry name" value="FAD/NAD-bd_sf"/>
</dbReference>
<evidence type="ECO:0000313" key="10">
    <source>
        <dbReference type="Proteomes" id="UP000307956"/>
    </source>
</evidence>
<dbReference type="OrthoDB" id="9769565at2"/>
<dbReference type="Gene3D" id="3.50.50.60">
    <property type="entry name" value="FAD/NAD(P)-binding domain"/>
    <property type="match status" value="2"/>
</dbReference>
<name>A0A4S4B0M1_9RHOO</name>
<sequence length="381" mass="40042">MTEHDLLVAGAGPVGLALALALKDSGLDVALADTRQPEAVAADPRVLALSHGTRLTLERLGVWQALPATPIITIHVSQQGGFGRTLIRAADYGVPALGHVLPAGALAGALRRAVDAAGIPVLDETEVRSLAPDADGVTVQLAGRHAGERRVRLAICAEGGIRAEAAELTERDYGQHALIALVEAEGAPPGTAFERFTPAGPVALLPCGTSYALVHGVSPQQADELLALDDAAYLAHLQAHLGGRLCLTSIGERLRYPLGLKVRKTPVGPRTVWLGNAAQTLHPVAGQGFNLALRDVWALADTLLRHPGDPGATATLAAYASRRNPDRFGTIGFTDTLVRLFSNDLAPLRHLRGAGLFALDLVGPLRHFVAKRMMFGARAWP</sequence>
<dbReference type="InterPro" id="IPR002938">
    <property type="entry name" value="FAD-bd"/>
</dbReference>
<evidence type="ECO:0000256" key="7">
    <source>
        <dbReference type="ARBA" id="ARBA00023033"/>
    </source>
</evidence>
<keyword evidence="6" id="KW-0560">Oxidoreductase</keyword>
<evidence type="ECO:0000256" key="6">
    <source>
        <dbReference type="ARBA" id="ARBA00023002"/>
    </source>
</evidence>
<evidence type="ECO:0000256" key="4">
    <source>
        <dbReference type="ARBA" id="ARBA00022630"/>
    </source>
</evidence>
<dbReference type="GO" id="GO:0004497">
    <property type="term" value="F:monooxygenase activity"/>
    <property type="evidence" value="ECO:0007669"/>
    <property type="project" value="UniProtKB-KW"/>
</dbReference>
<comment type="similarity">
    <text evidence="3">Belongs to the UbiH/COQ6 family.</text>
</comment>